<keyword evidence="6" id="KW-0966">Cell projection</keyword>
<feature type="domain" description="Ciliary BBSome complex subunit 2 N-terminal" evidence="8">
    <location>
        <begin position="22"/>
        <end position="115"/>
    </location>
</feature>
<name>A0A2V0P0U7_9CHLO</name>
<dbReference type="InterPro" id="IPR029333">
    <property type="entry name" value="BBS2_GAE_dom"/>
</dbReference>
<evidence type="ECO:0000259" key="12">
    <source>
        <dbReference type="Pfam" id="PF23353"/>
    </source>
</evidence>
<dbReference type="Pfam" id="PF14783">
    <property type="entry name" value="BBS2_Mid"/>
    <property type="match status" value="1"/>
</dbReference>
<dbReference type="GO" id="GO:0031514">
    <property type="term" value="C:motile cilium"/>
    <property type="evidence" value="ECO:0007669"/>
    <property type="project" value="TreeGrafter"/>
</dbReference>
<comment type="subcellular location">
    <subcellularLocation>
        <location evidence="1">Cell projection</location>
        <location evidence="1">Cilium</location>
    </subcellularLocation>
    <subcellularLocation>
        <location evidence="2">Cytoplasm</location>
        <location evidence="2">Cytoskeleton</location>
    </subcellularLocation>
</comment>
<dbReference type="Proteomes" id="UP000247498">
    <property type="component" value="Unassembled WGS sequence"/>
</dbReference>
<dbReference type="InterPro" id="IPR029429">
    <property type="entry name" value="BBS2_Mid"/>
</dbReference>
<dbReference type="GO" id="GO:0036064">
    <property type="term" value="C:ciliary basal body"/>
    <property type="evidence" value="ECO:0007669"/>
    <property type="project" value="TreeGrafter"/>
</dbReference>
<sequence>MAIIPAFQLHLGESVQRGQAVLGRFEVEASSLVAAGRGGRAFVFSPRDAAAGAPLAPLSVGRQITALAAGAILPNSVREVLLIGSSNALQCYDIERNRDLFFRDVPEGVTAAVVGSYGSYPRPLAIVGGNCSVQGFDSDGGDVFWTVAGDTVTALALADIDGDGRNELLVGAADFEITVFRDEDALLSITEADAIASLAHLGGRRFGYALANGTIGAYEGATRLWRVKSKHGATALAAFDLDGDGALELVSGWSNGRVEARSSAGGEVVYRDALGAPVAALLRGNLRGGGAEELVAVSTAGEVRGYASQSGEARIDAGDVSLQQAALAELAQRKQELLHELASYSAASQAAAGGGGGPAGGAAAASAGGGGAAAEATRVDSAITVNRASLGAMIFGEQVFEGESLLAVPRDPSRSLTVRLAPARDAAVVLMIKALVGAKGSSAFRVYEIEMEMPKYAMYAAIEGPATAAASAAAAAAAAAVPGSQTAAAGSGGGGALAVAAAGGAAATAAAAAAAAGRLGSVTFEVRQPLQRVAAWIEARFSARPTVLRADSLEAYFTGLRDAQPVAIRAGPAAAAAQSLGGGSGGGTLQVSILTDDQDLAGDLLQDLAAHLGADDLASRANFPAAAEALRATLAQARRGGGGAVEELNATRAGLAADAADASALLKALVVRAEDARLLGDMGGMRRAYRQLYDLNRDLIAEHEKRATNHARLLDALRAVNRAIQRAARLRVGPPAARVVAACRAAVKQGAVGALARILRDGDGGGGGAG</sequence>
<evidence type="ECO:0000256" key="4">
    <source>
        <dbReference type="ARBA" id="ARBA00023069"/>
    </source>
</evidence>
<evidence type="ECO:0008006" key="15">
    <source>
        <dbReference type="Google" id="ProtNLM"/>
    </source>
</evidence>
<dbReference type="InParanoid" id="A0A2V0P0U7"/>
<keyword evidence="5" id="KW-0206">Cytoskeleton</keyword>
<dbReference type="SUPFAM" id="SSF50998">
    <property type="entry name" value="Quinoprotein alcohol dehydrogenase-like"/>
    <property type="match status" value="1"/>
</dbReference>
<dbReference type="Pfam" id="PF23350">
    <property type="entry name" value="BBS2_pf"/>
    <property type="match status" value="1"/>
</dbReference>
<evidence type="ECO:0000259" key="10">
    <source>
        <dbReference type="Pfam" id="PF14783"/>
    </source>
</evidence>
<evidence type="ECO:0000256" key="5">
    <source>
        <dbReference type="ARBA" id="ARBA00023212"/>
    </source>
</evidence>
<feature type="domain" description="BBS2 hairpin" evidence="12">
    <location>
        <begin position="644"/>
        <end position="729"/>
    </location>
</feature>
<feature type="domain" description="BBS2 GAE" evidence="9">
    <location>
        <begin position="392"/>
        <end position="455"/>
    </location>
</feature>
<keyword evidence="3" id="KW-0963">Cytoplasm</keyword>
<feature type="domain" description="BBS2 platform" evidence="11">
    <location>
        <begin position="520"/>
        <end position="611"/>
    </location>
</feature>
<dbReference type="InterPro" id="IPR055380">
    <property type="entry name" value="BBS2_hp_dom"/>
</dbReference>
<dbReference type="Pfam" id="PF14781">
    <property type="entry name" value="BBS2_N"/>
    <property type="match status" value="1"/>
</dbReference>
<dbReference type="GO" id="GO:0034464">
    <property type="term" value="C:BBSome"/>
    <property type="evidence" value="ECO:0007669"/>
    <property type="project" value="InterPro"/>
</dbReference>
<evidence type="ECO:0000256" key="1">
    <source>
        <dbReference type="ARBA" id="ARBA00004138"/>
    </source>
</evidence>
<keyword evidence="7" id="KW-0175">Coiled coil</keyword>
<dbReference type="InterPro" id="IPR011047">
    <property type="entry name" value="Quinoprotein_ADH-like_sf"/>
</dbReference>
<accession>A0A2V0P0U7</accession>
<evidence type="ECO:0000313" key="13">
    <source>
        <dbReference type="EMBL" id="GBF93484.1"/>
    </source>
</evidence>
<keyword evidence="14" id="KW-1185">Reference proteome</keyword>
<dbReference type="GO" id="GO:0016020">
    <property type="term" value="C:membrane"/>
    <property type="evidence" value="ECO:0007669"/>
    <property type="project" value="TreeGrafter"/>
</dbReference>
<evidence type="ECO:0000256" key="7">
    <source>
        <dbReference type="SAM" id="Coils"/>
    </source>
</evidence>
<proteinExistence type="predicted"/>
<evidence type="ECO:0000259" key="9">
    <source>
        <dbReference type="Pfam" id="PF14782"/>
    </source>
</evidence>
<keyword evidence="4" id="KW-0969">Cilium</keyword>
<reference evidence="13 14" key="1">
    <citation type="journal article" date="2018" name="Sci. Rep.">
        <title>Raphidocelis subcapitata (=Pseudokirchneriella subcapitata) provides an insight into genome evolution and environmental adaptations in the Sphaeropleales.</title>
        <authorList>
            <person name="Suzuki S."/>
            <person name="Yamaguchi H."/>
            <person name="Nakajima N."/>
            <person name="Kawachi M."/>
        </authorList>
    </citation>
    <scope>NUCLEOTIDE SEQUENCE [LARGE SCALE GENOMIC DNA]</scope>
    <source>
        <strain evidence="13 14">NIES-35</strain>
    </source>
</reference>
<dbReference type="STRING" id="307507.A0A2V0P0U7"/>
<dbReference type="InterPro" id="IPR029430">
    <property type="entry name" value="BBS2_N"/>
</dbReference>
<feature type="domain" description="Ciliary BBSome complex subunit 2 middle region" evidence="10">
    <location>
        <begin position="154"/>
        <end position="261"/>
    </location>
</feature>
<dbReference type="InterPro" id="IPR016616">
    <property type="entry name" value="Bardet-Biedl_syndrome_2_prot"/>
</dbReference>
<evidence type="ECO:0000313" key="14">
    <source>
        <dbReference type="Proteomes" id="UP000247498"/>
    </source>
</evidence>
<comment type="caution">
    <text evidence="13">The sequence shown here is derived from an EMBL/GenBank/DDBJ whole genome shotgun (WGS) entry which is preliminary data.</text>
</comment>
<feature type="coiled-coil region" evidence="7">
    <location>
        <begin position="320"/>
        <end position="347"/>
    </location>
</feature>
<dbReference type="OrthoDB" id="2120021at2759"/>
<dbReference type="GO" id="GO:1905515">
    <property type="term" value="P:non-motile cilium assembly"/>
    <property type="evidence" value="ECO:0007669"/>
    <property type="project" value="InterPro"/>
</dbReference>
<protein>
    <recommendedName>
        <fullName evidence="15">Bardet-Biedl syndrome 2 protein homolog</fullName>
    </recommendedName>
</protein>
<gene>
    <name evidence="13" type="ORF">Rsub_06617</name>
</gene>
<dbReference type="PIRSF" id="PIRSF013684">
    <property type="entry name" value="BBS2"/>
    <property type="match status" value="1"/>
</dbReference>
<dbReference type="AlphaFoldDB" id="A0A2V0P0U7"/>
<evidence type="ECO:0000256" key="3">
    <source>
        <dbReference type="ARBA" id="ARBA00022490"/>
    </source>
</evidence>
<dbReference type="PANTHER" id="PTHR32465:SF0">
    <property type="entry name" value="BARDET-BIEDL SYNDROME 2 PROTEIN"/>
    <property type="match status" value="1"/>
</dbReference>
<dbReference type="Pfam" id="PF14782">
    <property type="entry name" value="BBS2_GAE"/>
    <property type="match status" value="1"/>
</dbReference>
<evidence type="ECO:0000256" key="6">
    <source>
        <dbReference type="ARBA" id="ARBA00023273"/>
    </source>
</evidence>
<evidence type="ECO:0000259" key="8">
    <source>
        <dbReference type="Pfam" id="PF14781"/>
    </source>
</evidence>
<organism evidence="13 14">
    <name type="scientific">Raphidocelis subcapitata</name>
    <dbReference type="NCBI Taxonomy" id="307507"/>
    <lineage>
        <taxon>Eukaryota</taxon>
        <taxon>Viridiplantae</taxon>
        <taxon>Chlorophyta</taxon>
        <taxon>core chlorophytes</taxon>
        <taxon>Chlorophyceae</taxon>
        <taxon>CS clade</taxon>
        <taxon>Sphaeropleales</taxon>
        <taxon>Selenastraceae</taxon>
        <taxon>Raphidocelis</taxon>
    </lineage>
</organism>
<evidence type="ECO:0000259" key="11">
    <source>
        <dbReference type="Pfam" id="PF23350"/>
    </source>
</evidence>
<evidence type="ECO:0000256" key="2">
    <source>
        <dbReference type="ARBA" id="ARBA00004245"/>
    </source>
</evidence>
<dbReference type="EMBL" id="BDRX01000041">
    <property type="protein sequence ID" value="GBF93484.1"/>
    <property type="molecule type" value="Genomic_DNA"/>
</dbReference>
<dbReference type="Pfam" id="PF23353">
    <property type="entry name" value="BBS2_hp"/>
    <property type="match status" value="1"/>
</dbReference>
<dbReference type="InterPro" id="IPR055379">
    <property type="entry name" value="BBS2_pf_dom"/>
</dbReference>
<dbReference type="PANTHER" id="PTHR32465">
    <property type="entry name" value="BARDET-BIEDL SYNDROME 2 PROTEIN"/>
    <property type="match status" value="1"/>
</dbReference>